<evidence type="ECO:0000313" key="3">
    <source>
        <dbReference type="EMBL" id="TDR89766.1"/>
    </source>
</evidence>
<name>A0A4R7C066_9HYPH</name>
<keyword evidence="1" id="KW-0732">Signal</keyword>
<feature type="domain" description="SCP" evidence="2">
    <location>
        <begin position="42"/>
        <end position="145"/>
    </location>
</feature>
<evidence type="ECO:0000259" key="2">
    <source>
        <dbReference type="Pfam" id="PF00188"/>
    </source>
</evidence>
<dbReference type="InterPro" id="IPR014044">
    <property type="entry name" value="CAP_dom"/>
</dbReference>
<dbReference type="PANTHER" id="PTHR31157">
    <property type="entry name" value="SCP DOMAIN-CONTAINING PROTEIN"/>
    <property type="match status" value="1"/>
</dbReference>
<dbReference type="InterPro" id="IPR035940">
    <property type="entry name" value="CAP_sf"/>
</dbReference>
<dbReference type="Pfam" id="PF00188">
    <property type="entry name" value="CAP"/>
    <property type="match status" value="1"/>
</dbReference>
<dbReference type="SUPFAM" id="SSF55797">
    <property type="entry name" value="PR-1-like"/>
    <property type="match status" value="1"/>
</dbReference>
<dbReference type="PANTHER" id="PTHR31157:SF1">
    <property type="entry name" value="SCP DOMAIN-CONTAINING PROTEIN"/>
    <property type="match status" value="1"/>
</dbReference>
<feature type="signal peptide" evidence="1">
    <location>
        <begin position="1"/>
        <end position="24"/>
    </location>
</feature>
<feature type="chain" id="PRO_5020572939" evidence="1">
    <location>
        <begin position="25"/>
        <end position="150"/>
    </location>
</feature>
<proteinExistence type="predicted"/>
<dbReference type="RefSeq" id="WP_166652448.1">
    <property type="nucleotide sequence ID" value="NZ_SNZR01000013.1"/>
</dbReference>
<sequence>MDRRQFSLSLLSLPPVILAGAAEAARAAPRGASSDAAAAAQMISAIRARYGRGPVGIDPRMNAAAQYQAGSIARIGSLSHGDFAGRVRQFGLRGAMAENLAYGANDVGGAIAQWQGSSAHLNNLLMPGASRIGVGRADGLTTRYWAMVIG</sequence>
<dbReference type="Gene3D" id="3.40.33.10">
    <property type="entry name" value="CAP"/>
    <property type="match status" value="1"/>
</dbReference>
<protein>
    <submittedName>
        <fullName evidence="3">Uncharacterized protein YkwD</fullName>
    </submittedName>
</protein>
<dbReference type="Proteomes" id="UP000295122">
    <property type="component" value="Unassembled WGS sequence"/>
</dbReference>
<evidence type="ECO:0000256" key="1">
    <source>
        <dbReference type="SAM" id="SignalP"/>
    </source>
</evidence>
<accession>A0A4R7C066</accession>
<dbReference type="EMBL" id="SNZR01000013">
    <property type="protein sequence ID" value="TDR89766.1"/>
    <property type="molecule type" value="Genomic_DNA"/>
</dbReference>
<reference evidence="3 4" key="1">
    <citation type="submission" date="2019-03" db="EMBL/GenBank/DDBJ databases">
        <title>Genomic Encyclopedia of Type Strains, Phase IV (KMG-IV): sequencing the most valuable type-strain genomes for metagenomic binning, comparative biology and taxonomic classification.</title>
        <authorList>
            <person name="Goeker M."/>
        </authorList>
    </citation>
    <scope>NUCLEOTIDE SEQUENCE [LARGE SCALE GENOMIC DNA]</scope>
    <source>
        <strain evidence="3 4">DSM 25903</strain>
    </source>
</reference>
<comment type="caution">
    <text evidence="3">The sequence shown here is derived from an EMBL/GenBank/DDBJ whole genome shotgun (WGS) entry which is preliminary data.</text>
</comment>
<organism evidence="3 4">
    <name type="scientific">Enterovirga rhinocerotis</name>
    <dbReference type="NCBI Taxonomy" id="1339210"/>
    <lineage>
        <taxon>Bacteria</taxon>
        <taxon>Pseudomonadati</taxon>
        <taxon>Pseudomonadota</taxon>
        <taxon>Alphaproteobacteria</taxon>
        <taxon>Hyphomicrobiales</taxon>
        <taxon>Methylobacteriaceae</taxon>
        <taxon>Enterovirga</taxon>
    </lineage>
</organism>
<dbReference type="AlphaFoldDB" id="A0A4R7C066"/>
<dbReference type="CDD" id="cd05379">
    <property type="entry name" value="CAP_bacterial"/>
    <property type="match status" value="1"/>
</dbReference>
<evidence type="ECO:0000313" key="4">
    <source>
        <dbReference type="Proteomes" id="UP000295122"/>
    </source>
</evidence>
<gene>
    <name evidence="3" type="ORF">EV668_2601</name>
</gene>
<keyword evidence="4" id="KW-1185">Reference proteome</keyword>